<dbReference type="GO" id="GO:0016787">
    <property type="term" value="F:hydrolase activity"/>
    <property type="evidence" value="ECO:0007669"/>
    <property type="project" value="UniProtKB-KW"/>
</dbReference>
<dbReference type="InterPro" id="IPR012340">
    <property type="entry name" value="NA-bd_OB-fold"/>
</dbReference>
<proteinExistence type="predicted"/>
<keyword evidence="4" id="KW-0460">Magnesium</keyword>
<name>A0A1H3FKG1_9FIRM</name>
<dbReference type="STRING" id="1122142.SAMN02910414_00277"/>
<evidence type="ECO:0000256" key="4">
    <source>
        <dbReference type="ARBA" id="ARBA00022842"/>
    </source>
</evidence>
<dbReference type="PANTHER" id="PTHR30001:SF0">
    <property type="entry name" value="RIBONUCLEASE G"/>
    <property type="match status" value="1"/>
</dbReference>
<feature type="domain" description="RNA-binding protein AU-1/Ribonuclease E/G" evidence="6">
    <location>
        <begin position="117"/>
        <end position="381"/>
    </location>
</feature>
<dbReference type="Gene3D" id="2.40.50.140">
    <property type="entry name" value="Nucleic acid-binding proteins"/>
    <property type="match status" value="1"/>
</dbReference>
<dbReference type="RefSeq" id="WP_074715446.1">
    <property type="nucleotide sequence ID" value="NZ_FNPG01000005.1"/>
</dbReference>
<evidence type="ECO:0000256" key="3">
    <source>
        <dbReference type="ARBA" id="ARBA00022801"/>
    </source>
</evidence>
<evidence type="ECO:0000256" key="1">
    <source>
        <dbReference type="ARBA" id="ARBA00001946"/>
    </source>
</evidence>
<dbReference type="GO" id="GO:0004540">
    <property type="term" value="F:RNA nuclease activity"/>
    <property type="evidence" value="ECO:0007669"/>
    <property type="project" value="InterPro"/>
</dbReference>
<protein>
    <submittedName>
        <fullName evidence="7">Ribonuclease G</fullName>
    </submittedName>
</protein>
<keyword evidence="3" id="KW-0378">Hydrolase</keyword>
<dbReference type="GO" id="GO:0005737">
    <property type="term" value="C:cytoplasm"/>
    <property type="evidence" value="ECO:0007669"/>
    <property type="project" value="TreeGrafter"/>
</dbReference>
<dbReference type="InterPro" id="IPR004659">
    <property type="entry name" value="RNase_E/G"/>
</dbReference>
<dbReference type="Proteomes" id="UP000183918">
    <property type="component" value="Unassembled WGS sequence"/>
</dbReference>
<dbReference type="GO" id="GO:0046872">
    <property type="term" value="F:metal ion binding"/>
    <property type="evidence" value="ECO:0007669"/>
    <property type="project" value="UniProtKB-KW"/>
</dbReference>
<accession>A0A1H3FKG1</accession>
<dbReference type="GO" id="GO:0003723">
    <property type="term" value="F:RNA binding"/>
    <property type="evidence" value="ECO:0007669"/>
    <property type="project" value="UniProtKB-KW"/>
</dbReference>
<sequence>MNRLAITNVEIYNKTYLAYNLLDENRDLLDFQLFLNDSILNNIYIGKVENVIENLNAAFVRISPTQRCYLPLNKVNNIIYTKRNSTRKLLSVGDEIVIQIVKEAIKTKEPVASCDFTLEGDYALVTTRNKKMSVSRKLDVDQRKKMIDLSLKYKSKDYGILIRTNAKEVKIDMVEKDIIKLTTLFNNIKSFSEHRSMYDVLYNAPKGYISKIKSQNAKNIDYIYTDIEEVYQQIKEHLGYLCDREVIKFYDDKDVSLKTLYNIRRFVDELTQKTVKLKSGANIIIESLETLTIIDVNTSKGSKQKNVIEKVNCEAAVEIARQLRLRNISGMVIIDFINMDSKKQNEKLIQCLKAEISKDSVKTDFIDITKLGLIELTRKKTSKSLVDILR</sequence>
<gene>
    <name evidence="7" type="ORF">SAMN02910414_00277</name>
</gene>
<keyword evidence="8" id="KW-1185">Reference proteome</keyword>
<keyword evidence="2" id="KW-0479">Metal-binding</keyword>
<dbReference type="OrthoDB" id="9804278at2"/>
<dbReference type="PANTHER" id="PTHR30001">
    <property type="entry name" value="RIBONUCLEASE"/>
    <property type="match status" value="1"/>
</dbReference>
<reference evidence="7 8" key="1">
    <citation type="submission" date="2016-10" db="EMBL/GenBank/DDBJ databases">
        <authorList>
            <person name="de Groot N.N."/>
        </authorList>
    </citation>
    <scope>NUCLEOTIDE SEQUENCE [LARGE SCALE GENOMIC DNA]</scope>
    <source>
        <strain evidence="7 8">DSM 14045</strain>
    </source>
</reference>
<evidence type="ECO:0000256" key="2">
    <source>
        <dbReference type="ARBA" id="ARBA00022723"/>
    </source>
</evidence>
<comment type="cofactor">
    <cofactor evidence="1">
        <name>Mg(2+)</name>
        <dbReference type="ChEBI" id="CHEBI:18420"/>
    </cofactor>
</comment>
<evidence type="ECO:0000313" key="7">
    <source>
        <dbReference type="EMBL" id="SDX91542.1"/>
    </source>
</evidence>
<dbReference type="CDD" id="cd04453">
    <property type="entry name" value="S1_RNase_E"/>
    <property type="match status" value="1"/>
</dbReference>
<keyword evidence="5" id="KW-0694">RNA-binding</keyword>
<dbReference type="SUPFAM" id="SSF50249">
    <property type="entry name" value="Nucleic acid-binding proteins"/>
    <property type="match status" value="1"/>
</dbReference>
<organism evidence="7 8">
    <name type="scientific">Lachnobacterium bovis DSM 14045</name>
    <dbReference type="NCBI Taxonomy" id="1122142"/>
    <lineage>
        <taxon>Bacteria</taxon>
        <taxon>Bacillati</taxon>
        <taxon>Bacillota</taxon>
        <taxon>Clostridia</taxon>
        <taxon>Lachnospirales</taxon>
        <taxon>Lachnospiraceae</taxon>
        <taxon>Lachnobacterium</taxon>
    </lineage>
</organism>
<dbReference type="InterPro" id="IPR019307">
    <property type="entry name" value="RNA-bd_AU-1/RNase_E/G"/>
</dbReference>
<dbReference type="EMBL" id="FNPG01000005">
    <property type="protein sequence ID" value="SDX91542.1"/>
    <property type="molecule type" value="Genomic_DNA"/>
</dbReference>
<dbReference type="AlphaFoldDB" id="A0A1H3FKG1"/>
<evidence type="ECO:0000256" key="5">
    <source>
        <dbReference type="ARBA" id="ARBA00022884"/>
    </source>
</evidence>
<evidence type="ECO:0000259" key="6">
    <source>
        <dbReference type="Pfam" id="PF10150"/>
    </source>
</evidence>
<dbReference type="Pfam" id="PF10150">
    <property type="entry name" value="RNase_E_G"/>
    <property type="match status" value="1"/>
</dbReference>
<dbReference type="GO" id="GO:0006364">
    <property type="term" value="P:rRNA processing"/>
    <property type="evidence" value="ECO:0007669"/>
    <property type="project" value="TreeGrafter"/>
</dbReference>
<evidence type="ECO:0000313" key="8">
    <source>
        <dbReference type="Proteomes" id="UP000183918"/>
    </source>
</evidence>